<dbReference type="RefSeq" id="WP_013626781.1">
    <property type="nucleotide sequence ID" value="NC_015174.1"/>
</dbReference>
<dbReference type="InterPro" id="IPR012808">
    <property type="entry name" value="CHP02453"/>
</dbReference>
<reference evidence="2" key="1">
    <citation type="submission" date="2011-02" db="EMBL/GenBank/DDBJ databases">
        <title>The complete genome of Planctomyces brasiliensis DSM 5305.</title>
        <authorList>
            <person name="Lucas S."/>
            <person name="Copeland A."/>
            <person name="Lapidus A."/>
            <person name="Bruce D."/>
            <person name="Goodwin L."/>
            <person name="Pitluck S."/>
            <person name="Kyrpides N."/>
            <person name="Mavromatis K."/>
            <person name="Pagani I."/>
            <person name="Ivanova N."/>
            <person name="Ovchinnikova G."/>
            <person name="Lu M."/>
            <person name="Detter J.C."/>
            <person name="Han C."/>
            <person name="Land M."/>
            <person name="Hauser L."/>
            <person name="Markowitz V."/>
            <person name="Cheng J.-F."/>
            <person name="Hugenholtz P."/>
            <person name="Woyke T."/>
            <person name="Wu D."/>
            <person name="Tindall B."/>
            <person name="Pomrenke H.G."/>
            <person name="Brambilla E."/>
            <person name="Klenk H.-P."/>
            <person name="Eisen J.A."/>
        </authorList>
    </citation>
    <scope>NUCLEOTIDE SEQUENCE [LARGE SCALE GENOMIC DNA]</scope>
    <source>
        <strain evidence="2">ATCC 49424 / DSM 5305 / JCM 21570 / NBRC 103401 / IFAM 1448</strain>
    </source>
</reference>
<evidence type="ECO:0000313" key="2">
    <source>
        <dbReference type="Proteomes" id="UP000006860"/>
    </source>
</evidence>
<organism evidence="1 2">
    <name type="scientific">Rubinisphaera brasiliensis (strain ATCC 49424 / DSM 5305 / JCM 21570 / IAM 15109 / NBRC 103401 / IFAM 1448)</name>
    <name type="common">Planctomyces brasiliensis</name>
    <dbReference type="NCBI Taxonomy" id="756272"/>
    <lineage>
        <taxon>Bacteria</taxon>
        <taxon>Pseudomonadati</taxon>
        <taxon>Planctomycetota</taxon>
        <taxon>Planctomycetia</taxon>
        <taxon>Planctomycetales</taxon>
        <taxon>Planctomycetaceae</taxon>
        <taxon>Rubinisphaera</taxon>
    </lineage>
</organism>
<dbReference type="Pfam" id="PF09365">
    <property type="entry name" value="DUF2461"/>
    <property type="match status" value="1"/>
</dbReference>
<dbReference type="NCBIfam" id="TIGR02453">
    <property type="entry name" value="TIGR02453 family protein"/>
    <property type="match status" value="1"/>
</dbReference>
<name>F0SRH6_RUBBR</name>
<dbReference type="PANTHER" id="PTHR36452">
    <property type="entry name" value="CHROMOSOME 12, WHOLE GENOME SHOTGUN SEQUENCE"/>
    <property type="match status" value="1"/>
</dbReference>
<proteinExistence type="predicted"/>
<dbReference type="InterPro" id="IPR015996">
    <property type="entry name" value="UCP028451"/>
</dbReference>
<evidence type="ECO:0000313" key="1">
    <source>
        <dbReference type="EMBL" id="ADY58037.1"/>
    </source>
</evidence>
<sequence length="231" mass="26387">MAVADFSGFPADTIPFLTELRENNEREWFQERKERYEASVREPALAFITAMQGPLKKVSRHLEATPKKVGGSLMRIYRDTRFGADKTPYKTNIGIQFRHEAGFDVHCPGCYLHIEPGEVFLGAGIWRPDRDSLLAIREYIDAEPAAWKRVRNNKKFNERFQLSGDSLKRPPAGFDKEHPLIDDLKRKDFIAITSVKSEAIQSPHFVSEVTEAFKAAGPLMRFLCNALELPY</sequence>
<dbReference type="PIRSF" id="PIRSF028451">
    <property type="entry name" value="UCP028451"/>
    <property type="match status" value="1"/>
</dbReference>
<dbReference type="HOGENOM" id="CLU_036742_2_0_0"/>
<dbReference type="KEGG" id="pbs:Plabr_0410"/>
<dbReference type="PANTHER" id="PTHR36452:SF1">
    <property type="entry name" value="DUF2461 DOMAIN-CONTAINING PROTEIN"/>
    <property type="match status" value="1"/>
</dbReference>
<accession>F0SRH6</accession>
<dbReference type="Proteomes" id="UP000006860">
    <property type="component" value="Chromosome"/>
</dbReference>
<dbReference type="EMBL" id="CP002546">
    <property type="protein sequence ID" value="ADY58037.1"/>
    <property type="molecule type" value="Genomic_DNA"/>
</dbReference>
<evidence type="ECO:0008006" key="3">
    <source>
        <dbReference type="Google" id="ProtNLM"/>
    </source>
</evidence>
<protein>
    <recommendedName>
        <fullName evidence="3">TIGR02453 family protein</fullName>
    </recommendedName>
</protein>
<dbReference type="eggNOG" id="COG5587">
    <property type="taxonomic scope" value="Bacteria"/>
</dbReference>
<gene>
    <name evidence="1" type="ordered locus">Plabr_0410</name>
</gene>
<dbReference type="AlphaFoldDB" id="F0SRH6"/>
<dbReference type="OrthoDB" id="9794241at2"/>
<keyword evidence="2" id="KW-1185">Reference proteome</keyword>